<keyword evidence="2" id="KW-0812">Transmembrane</keyword>
<dbReference type="CDD" id="cd08010">
    <property type="entry name" value="MltG_like"/>
    <property type="match status" value="1"/>
</dbReference>
<protein>
    <submittedName>
        <fullName evidence="7">Putative aminodeoxychorismate lyase</fullName>
    </submittedName>
</protein>
<evidence type="ECO:0000256" key="1">
    <source>
        <dbReference type="ARBA" id="ARBA00022475"/>
    </source>
</evidence>
<reference evidence="7" key="1">
    <citation type="submission" date="2016-10" db="EMBL/GenBank/DDBJ databases">
        <title>Sequence of Gallionella enrichment culture.</title>
        <authorList>
            <person name="Poehlein A."/>
            <person name="Muehling M."/>
            <person name="Daniel R."/>
        </authorList>
    </citation>
    <scope>NUCLEOTIDE SEQUENCE</scope>
</reference>
<dbReference type="AlphaFoldDB" id="A0A1J5Q052"/>
<comment type="caution">
    <text evidence="7">The sequence shown here is derived from an EMBL/GenBank/DDBJ whole genome shotgun (WGS) entry which is preliminary data.</text>
</comment>
<dbReference type="Gene3D" id="3.30.1490.480">
    <property type="entry name" value="Endolytic murein transglycosylase"/>
    <property type="match status" value="1"/>
</dbReference>
<keyword evidence="1" id="KW-1003">Cell membrane</keyword>
<proteinExistence type="inferred from homology"/>
<dbReference type="GO" id="GO:0016829">
    <property type="term" value="F:lyase activity"/>
    <property type="evidence" value="ECO:0007669"/>
    <property type="project" value="UniProtKB-KW"/>
</dbReference>
<evidence type="ECO:0000256" key="5">
    <source>
        <dbReference type="ARBA" id="ARBA00023239"/>
    </source>
</evidence>
<dbReference type="GO" id="GO:0071555">
    <property type="term" value="P:cell wall organization"/>
    <property type="evidence" value="ECO:0007669"/>
    <property type="project" value="UniProtKB-KW"/>
</dbReference>
<dbReference type="InterPro" id="IPR003770">
    <property type="entry name" value="MLTG-like"/>
</dbReference>
<dbReference type="EMBL" id="MLJW01001817">
    <property type="protein sequence ID" value="OIQ76624.1"/>
    <property type="molecule type" value="Genomic_DNA"/>
</dbReference>
<evidence type="ECO:0000256" key="4">
    <source>
        <dbReference type="ARBA" id="ARBA00023136"/>
    </source>
</evidence>
<organism evidence="7">
    <name type="scientific">mine drainage metagenome</name>
    <dbReference type="NCBI Taxonomy" id="410659"/>
    <lineage>
        <taxon>unclassified sequences</taxon>
        <taxon>metagenomes</taxon>
        <taxon>ecological metagenomes</taxon>
    </lineage>
</organism>
<dbReference type="PANTHER" id="PTHR30518:SF2">
    <property type="entry name" value="ENDOLYTIC MUREIN TRANSGLYCOSYLASE"/>
    <property type="match status" value="1"/>
</dbReference>
<keyword evidence="5 7" id="KW-0456">Lyase</keyword>
<evidence type="ECO:0000313" key="7">
    <source>
        <dbReference type="EMBL" id="OIQ76624.1"/>
    </source>
</evidence>
<evidence type="ECO:0000256" key="3">
    <source>
        <dbReference type="ARBA" id="ARBA00022989"/>
    </source>
</evidence>
<sequence length="345" mass="36983">MRKRFFIVSALLLVIASGLLLGIRHYSHPVIDYAAGHPGIEVVVTIPPGATGADVARILLKNKVVMTWQAFFNRATADSRSVGIQPGAHRIATHLSAKVALDQLLDRTRMVGLINITEGMRAADVLALLGKNGWNESELKAAFAGAKPPMGYDAPNLEGYLFPASYSFAPGTSSAKVLQTMLDRFQSEATSINLVAGAKTRSLSPAQIVTIASLAQAEGGPSDFAKIARVVLNRLAVGMKLQLDTTVLYALKATGRIRVTNTDLLVPSSYNTYKNAGLPPGPIGNPGRLALLAAMNPAPGPWLYFITVRPGETRFTASESEFFRWKIEYEQNYAAGAFNVSGSKP</sequence>
<accession>A0A1J5Q052</accession>
<dbReference type="Pfam" id="PF02618">
    <property type="entry name" value="YceG"/>
    <property type="match status" value="1"/>
</dbReference>
<dbReference type="NCBIfam" id="TIGR00247">
    <property type="entry name" value="endolytic transglycosylase MltG"/>
    <property type="match status" value="1"/>
</dbReference>
<gene>
    <name evidence="7" type="ORF">GALL_416910</name>
</gene>
<evidence type="ECO:0000256" key="6">
    <source>
        <dbReference type="ARBA" id="ARBA00023316"/>
    </source>
</evidence>
<keyword evidence="3" id="KW-1133">Transmembrane helix</keyword>
<name>A0A1J5Q052_9ZZZZ</name>
<dbReference type="PANTHER" id="PTHR30518">
    <property type="entry name" value="ENDOLYTIC MUREIN TRANSGLYCOSYLASE"/>
    <property type="match status" value="1"/>
</dbReference>
<evidence type="ECO:0000256" key="2">
    <source>
        <dbReference type="ARBA" id="ARBA00022692"/>
    </source>
</evidence>
<keyword evidence="4" id="KW-0472">Membrane</keyword>
<dbReference type="HAMAP" id="MF_02065">
    <property type="entry name" value="MltG"/>
    <property type="match status" value="1"/>
</dbReference>
<keyword evidence="6" id="KW-0961">Cell wall biogenesis/degradation</keyword>